<gene>
    <name evidence="1" type="ORF">DPMN_032828</name>
</gene>
<dbReference type="AlphaFoldDB" id="A0A9D4M4V5"/>
<dbReference type="EMBL" id="JAIWYP010000002">
    <property type="protein sequence ID" value="KAH3869658.1"/>
    <property type="molecule type" value="Genomic_DNA"/>
</dbReference>
<proteinExistence type="predicted"/>
<evidence type="ECO:0000313" key="1">
    <source>
        <dbReference type="EMBL" id="KAH3869658.1"/>
    </source>
</evidence>
<keyword evidence="2" id="KW-1185">Reference proteome</keyword>
<accession>A0A9D4M4V5</accession>
<evidence type="ECO:0000313" key="2">
    <source>
        <dbReference type="Proteomes" id="UP000828390"/>
    </source>
</evidence>
<dbReference type="Proteomes" id="UP000828390">
    <property type="component" value="Unassembled WGS sequence"/>
</dbReference>
<protein>
    <submittedName>
        <fullName evidence="1">Uncharacterized protein</fullName>
    </submittedName>
</protein>
<sequence length="113" mass="12087">MGEKKRKVLEVAALSKSPSQTSARKIARKYSGKCMTPVKAANVWRALESVGRDEAYYWVAATSPSNTAPSTSMLLGSVAATRLSTTAPSTSRPSRVSSRHQTVNLCSINIKAS</sequence>
<organism evidence="1 2">
    <name type="scientific">Dreissena polymorpha</name>
    <name type="common">Zebra mussel</name>
    <name type="synonym">Mytilus polymorpha</name>
    <dbReference type="NCBI Taxonomy" id="45954"/>
    <lineage>
        <taxon>Eukaryota</taxon>
        <taxon>Metazoa</taxon>
        <taxon>Spiralia</taxon>
        <taxon>Lophotrochozoa</taxon>
        <taxon>Mollusca</taxon>
        <taxon>Bivalvia</taxon>
        <taxon>Autobranchia</taxon>
        <taxon>Heteroconchia</taxon>
        <taxon>Euheterodonta</taxon>
        <taxon>Imparidentia</taxon>
        <taxon>Neoheterodontei</taxon>
        <taxon>Myida</taxon>
        <taxon>Dreissenoidea</taxon>
        <taxon>Dreissenidae</taxon>
        <taxon>Dreissena</taxon>
    </lineage>
</organism>
<comment type="caution">
    <text evidence="1">The sequence shown here is derived from an EMBL/GenBank/DDBJ whole genome shotgun (WGS) entry which is preliminary data.</text>
</comment>
<reference evidence="1" key="1">
    <citation type="journal article" date="2019" name="bioRxiv">
        <title>The Genome of the Zebra Mussel, Dreissena polymorpha: A Resource for Invasive Species Research.</title>
        <authorList>
            <person name="McCartney M.A."/>
            <person name="Auch B."/>
            <person name="Kono T."/>
            <person name="Mallez S."/>
            <person name="Zhang Y."/>
            <person name="Obille A."/>
            <person name="Becker A."/>
            <person name="Abrahante J.E."/>
            <person name="Garbe J."/>
            <person name="Badalamenti J.P."/>
            <person name="Herman A."/>
            <person name="Mangelson H."/>
            <person name="Liachko I."/>
            <person name="Sullivan S."/>
            <person name="Sone E.D."/>
            <person name="Koren S."/>
            <person name="Silverstein K.A.T."/>
            <person name="Beckman K.B."/>
            <person name="Gohl D.M."/>
        </authorList>
    </citation>
    <scope>NUCLEOTIDE SEQUENCE</scope>
    <source>
        <strain evidence="1">Duluth1</strain>
        <tissue evidence="1">Whole animal</tissue>
    </source>
</reference>
<name>A0A9D4M4V5_DREPO</name>
<reference evidence="1" key="2">
    <citation type="submission" date="2020-11" db="EMBL/GenBank/DDBJ databases">
        <authorList>
            <person name="McCartney M.A."/>
            <person name="Auch B."/>
            <person name="Kono T."/>
            <person name="Mallez S."/>
            <person name="Becker A."/>
            <person name="Gohl D.M."/>
            <person name="Silverstein K.A.T."/>
            <person name="Koren S."/>
            <person name="Bechman K.B."/>
            <person name="Herman A."/>
            <person name="Abrahante J.E."/>
            <person name="Garbe J."/>
        </authorList>
    </citation>
    <scope>NUCLEOTIDE SEQUENCE</scope>
    <source>
        <strain evidence="1">Duluth1</strain>
        <tissue evidence="1">Whole animal</tissue>
    </source>
</reference>